<dbReference type="AlphaFoldDB" id="F9WRB8"/>
<protein>
    <submittedName>
        <fullName evidence="2">Uncharacterized protein</fullName>
    </submittedName>
</protein>
<dbReference type="Proteomes" id="UP000009027">
    <property type="component" value="Unassembled WGS sequence"/>
</dbReference>
<evidence type="ECO:0000256" key="1">
    <source>
        <dbReference type="SAM" id="MobiDB-lite"/>
    </source>
</evidence>
<dbReference type="EMBL" id="CAEX01004873">
    <property type="protein sequence ID" value="CCD20102.1"/>
    <property type="molecule type" value="Genomic_DNA"/>
</dbReference>
<accession>F9WRB8</accession>
<name>F9WRB8_TRYVY</name>
<proteinExistence type="predicted"/>
<evidence type="ECO:0000313" key="3">
    <source>
        <dbReference type="Proteomes" id="UP000009027"/>
    </source>
</evidence>
<evidence type="ECO:0000313" key="2">
    <source>
        <dbReference type="EMBL" id="CCD20102.1"/>
    </source>
</evidence>
<keyword evidence="3" id="KW-1185">Reference proteome</keyword>
<reference evidence="2 3" key="1">
    <citation type="journal article" date="2012" name="Proc. Natl. Acad. Sci. U.S.A.">
        <title>Antigenic diversity is generated by distinct evolutionary mechanisms in African trypanosome species.</title>
        <authorList>
            <person name="Jackson A.P."/>
            <person name="Berry A."/>
            <person name="Aslett M."/>
            <person name="Allison H.C."/>
            <person name="Burton P."/>
            <person name="Vavrova-Anderson J."/>
            <person name="Brown R."/>
            <person name="Browne H."/>
            <person name="Corton N."/>
            <person name="Hauser H."/>
            <person name="Gamble J."/>
            <person name="Gilderthorp R."/>
            <person name="Marcello L."/>
            <person name="McQuillan J."/>
            <person name="Otto T.D."/>
            <person name="Quail M.A."/>
            <person name="Sanders M.J."/>
            <person name="van Tonder A."/>
            <person name="Ginger M.L."/>
            <person name="Field M.C."/>
            <person name="Barry J.D."/>
            <person name="Hertz-Fowler C."/>
            <person name="Berriman M."/>
        </authorList>
    </citation>
    <scope>NUCLEOTIDE SEQUENCE</scope>
    <source>
        <strain evidence="2 3">Y486</strain>
    </source>
</reference>
<organism evidence="2 3">
    <name type="scientific">Trypanosoma vivax (strain Y486)</name>
    <dbReference type="NCBI Taxonomy" id="1055687"/>
    <lineage>
        <taxon>Eukaryota</taxon>
        <taxon>Discoba</taxon>
        <taxon>Euglenozoa</taxon>
        <taxon>Kinetoplastea</taxon>
        <taxon>Metakinetoplastina</taxon>
        <taxon>Trypanosomatida</taxon>
        <taxon>Trypanosomatidae</taxon>
        <taxon>Trypanosoma</taxon>
        <taxon>Duttonella</taxon>
    </lineage>
</organism>
<feature type="region of interest" description="Disordered" evidence="1">
    <location>
        <begin position="343"/>
        <end position="363"/>
    </location>
</feature>
<gene>
    <name evidence="2" type="ORF">TvY486_0028680</name>
</gene>
<sequence>MPLILHIPHHNQCVICLLVKHNSSSHGTGLVEDVRRTIHKIRHNWDLRRVVVQKLVQQVRPAAKRLADAGRPNQHVRTRIKFSVVIGPPSQLTSHNVPHTHHLATYKNITFFFGLKLSKRPTLFRRQNERLETTTLLLIDIFYLPWIRCSVHLSVRPNALRTAINYTHAKRHACIARLHVAPPRIHHGLEGARNNSSRRFPGLIGSLRRPTAHRSIKRGVQKATDRVPQPFIRQRISHRALGVRIFVRTAPPKDTCYSMSSEQWNSPVNKRVRLTLRKAQDASACVFVRNVKFWFLDHHVHPHVTVNICSTMANTLKTLAQQHNVVRWWSTIQQHICHTAVQRPRRGAARSTTQKRKRSMVEA</sequence>